<reference evidence="9" key="1">
    <citation type="submission" date="2016-10" db="EMBL/GenBank/DDBJ databases">
        <title>Sequence of Gallionella enrichment culture.</title>
        <authorList>
            <person name="Poehlein A."/>
            <person name="Muehling M."/>
            <person name="Daniel R."/>
        </authorList>
    </citation>
    <scope>NUCLEOTIDE SEQUENCE</scope>
</reference>
<evidence type="ECO:0000259" key="8">
    <source>
        <dbReference type="Pfam" id="PF03600"/>
    </source>
</evidence>
<dbReference type="GO" id="GO:0005886">
    <property type="term" value="C:plasma membrane"/>
    <property type="evidence" value="ECO:0007669"/>
    <property type="project" value="TreeGrafter"/>
</dbReference>
<proteinExistence type="predicted"/>
<comment type="subcellular location">
    <subcellularLocation>
        <location evidence="1">Membrane</location>
        <topology evidence="1">Multi-pass membrane protein</topology>
    </subcellularLocation>
</comment>
<dbReference type="Pfam" id="PF03600">
    <property type="entry name" value="CitMHS"/>
    <property type="match status" value="1"/>
</dbReference>
<accession>A0A1J5QSL6</accession>
<keyword evidence="4" id="KW-0677">Repeat</keyword>
<feature type="domain" description="Citrate transporter-like" evidence="8">
    <location>
        <begin position="9"/>
        <end position="163"/>
    </location>
</feature>
<dbReference type="AlphaFoldDB" id="A0A1J5QSL6"/>
<evidence type="ECO:0000256" key="4">
    <source>
        <dbReference type="ARBA" id="ARBA00022737"/>
    </source>
</evidence>
<comment type="caution">
    <text evidence="9">The sequence shown here is derived from an EMBL/GenBank/DDBJ whole genome shotgun (WGS) entry which is preliminary data.</text>
</comment>
<name>A0A1J5QSL6_9ZZZZ</name>
<gene>
    <name evidence="9" type="ORF">GALL_316820</name>
</gene>
<sequence>MLPALGPFATGALPEYVTALAFFTLAMLFHVGGAALVFRGFTSDALWLIFGRLVIGVAVKGTGLGQRLAEGLAPRFGAGYAGVITGVLVVGTCLGFIMPSSVGRAVLLIPIALSIADSLGFSPGRRGRTGVVLAAAFGCHLPTFAVLPANIPNVVLAGAAAQLYHTNRPMN</sequence>
<feature type="transmembrane region" description="Helical" evidence="7">
    <location>
        <begin position="105"/>
        <end position="124"/>
    </location>
</feature>
<evidence type="ECO:0000256" key="3">
    <source>
        <dbReference type="ARBA" id="ARBA00022692"/>
    </source>
</evidence>
<dbReference type="EMBL" id="MLJW01000478">
    <property type="protein sequence ID" value="OIQ86448.1"/>
    <property type="molecule type" value="Genomic_DNA"/>
</dbReference>
<keyword evidence="2" id="KW-0813">Transport</keyword>
<evidence type="ECO:0000256" key="2">
    <source>
        <dbReference type="ARBA" id="ARBA00022448"/>
    </source>
</evidence>
<keyword evidence="5 7" id="KW-1133">Transmembrane helix</keyword>
<protein>
    <submittedName>
        <fullName evidence="9">Sodium:sulfate symporter transmembrane region</fullName>
    </submittedName>
</protein>
<evidence type="ECO:0000256" key="1">
    <source>
        <dbReference type="ARBA" id="ARBA00004141"/>
    </source>
</evidence>
<dbReference type="PANTHER" id="PTHR43652">
    <property type="entry name" value="BASIC AMINO ACID ANTIPORTER YFCC-RELATED"/>
    <property type="match status" value="1"/>
</dbReference>
<organism evidence="9">
    <name type="scientific">mine drainage metagenome</name>
    <dbReference type="NCBI Taxonomy" id="410659"/>
    <lineage>
        <taxon>unclassified sequences</taxon>
        <taxon>metagenomes</taxon>
        <taxon>ecological metagenomes</taxon>
    </lineage>
</organism>
<dbReference type="GO" id="GO:0055085">
    <property type="term" value="P:transmembrane transport"/>
    <property type="evidence" value="ECO:0007669"/>
    <property type="project" value="InterPro"/>
</dbReference>
<keyword evidence="6 7" id="KW-0472">Membrane</keyword>
<dbReference type="InterPro" id="IPR051679">
    <property type="entry name" value="DASS-Related_Transporters"/>
</dbReference>
<keyword evidence="3 7" id="KW-0812">Transmembrane</keyword>
<dbReference type="PANTHER" id="PTHR43652:SF2">
    <property type="entry name" value="BASIC AMINO ACID ANTIPORTER YFCC-RELATED"/>
    <property type="match status" value="1"/>
</dbReference>
<evidence type="ECO:0000256" key="5">
    <source>
        <dbReference type="ARBA" id="ARBA00022989"/>
    </source>
</evidence>
<dbReference type="InterPro" id="IPR004680">
    <property type="entry name" value="Cit_transptr-like_dom"/>
</dbReference>
<evidence type="ECO:0000313" key="9">
    <source>
        <dbReference type="EMBL" id="OIQ86448.1"/>
    </source>
</evidence>
<feature type="transmembrane region" description="Helical" evidence="7">
    <location>
        <begin position="16"/>
        <end position="38"/>
    </location>
</feature>
<feature type="transmembrane region" description="Helical" evidence="7">
    <location>
        <begin position="77"/>
        <end position="98"/>
    </location>
</feature>
<evidence type="ECO:0000256" key="6">
    <source>
        <dbReference type="ARBA" id="ARBA00023136"/>
    </source>
</evidence>
<evidence type="ECO:0000256" key="7">
    <source>
        <dbReference type="SAM" id="Phobius"/>
    </source>
</evidence>